<evidence type="ECO:0000313" key="4">
    <source>
        <dbReference type="EMBL" id="QYC11845.1"/>
    </source>
</evidence>
<dbReference type="GO" id="GO:0016787">
    <property type="term" value="F:hydrolase activity"/>
    <property type="evidence" value="ECO:0007669"/>
    <property type="project" value="UniProtKB-KW"/>
</dbReference>
<feature type="domain" description="Alpha/beta hydrolase fold-3" evidence="3">
    <location>
        <begin position="175"/>
        <end position="234"/>
    </location>
</feature>
<keyword evidence="2" id="KW-0732">Signal</keyword>
<protein>
    <submittedName>
        <fullName evidence="4">Alpha/beta hydrolase</fullName>
    </submittedName>
</protein>
<evidence type="ECO:0000256" key="1">
    <source>
        <dbReference type="ARBA" id="ARBA00022801"/>
    </source>
</evidence>
<dbReference type="Pfam" id="PF07859">
    <property type="entry name" value="Abhydrolase_3"/>
    <property type="match status" value="1"/>
</dbReference>
<evidence type="ECO:0000256" key="2">
    <source>
        <dbReference type="SAM" id="SignalP"/>
    </source>
</evidence>
<evidence type="ECO:0000313" key="5">
    <source>
        <dbReference type="Proteomes" id="UP000824334"/>
    </source>
</evidence>
<name>A0ABX8TN64_9CAUL</name>
<dbReference type="GeneID" id="94375168"/>
<gene>
    <name evidence="4" type="ORF">KWG56_07815</name>
</gene>
<dbReference type="InterPro" id="IPR013094">
    <property type="entry name" value="AB_hydrolase_3"/>
</dbReference>
<proteinExistence type="predicted"/>
<keyword evidence="1 4" id="KW-0378">Hydrolase</keyword>
<reference evidence="4 5" key="1">
    <citation type="submission" date="2021-07" db="EMBL/GenBank/DDBJ databases">
        <title>Isolation and characterization of bacteria from a gold mining with a capacity of golden bioaccumulation.</title>
        <authorList>
            <person name="Yang X.J."/>
        </authorList>
    </citation>
    <scope>NUCLEOTIDE SEQUENCE [LARGE SCALE GENOMIC DNA]</scope>
    <source>
        <strain evidence="4 5">Au29</strain>
    </source>
</reference>
<keyword evidence="5" id="KW-1185">Reference proteome</keyword>
<sequence length="316" mass="33333">MSSLFARFGPLAAAAALALPACAQSTVKVGPQHAVSSANQTAPQTFAIWPGAAPGSERATQIETISRFPGAGFEVVRNVTRPTLEVFRPEPGKATGAAVVIAPGGGFRYLTMQAEGADVARALTAHGVTVFVLKYRTLETPADDGQHWREFFVFMAGAARSNGAFNLDEASVEGVADGVQALRLVRQRAAEFQIDPARVGMIGFSAGARVTAGALLDADPAARPAFAGLIYGATFNDAALPADLPPVFLAVAGDDKLAEPTVLNFYRAAANKGRQPELHVYRDGGHGFGMNKQGKSSDFWINDLVNWLQVQQLARP</sequence>
<dbReference type="RefSeq" id="WP_219354354.1">
    <property type="nucleotide sequence ID" value="NZ_CP080034.1"/>
</dbReference>
<dbReference type="InterPro" id="IPR050300">
    <property type="entry name" value="GDXG_lipolytic_enzyme"/>
</dbReference>
<feature type="signal peptide" evidence="2">
    <location>
        <begin position="1"/>
        <end position="23"/>
    </location>
</feature>
<evidence type="ECO:0000259" key="3">
    <source>
        <dbReference type="Pfam" id="PF07859"/>
    </source>
</evidence>
<accession>A0ABX8TN64</accession>
<dbReference type="Proteomes" id="UP000824334">
    <property type="component" value="Chromosome"/>
</dbReference>
<organism evidence="4 5">
    <name type="scientific">Brevundimonas nasdae</name>
    <dbReference type="NCBI Taxonomy" id="172043"/>
    <lineage>
        <taxon>Bacteria</taxon>
        <taxon>Pseudomonadati</taxon>
        <taxon>Pseudomonadota</taxon>
        <taxon>Alphaproteobacteria</taxon>
        <taxon>Caulobacterales</taxon>
        <taxon>Caulobacteraceae</taxon>
        <taxon>Brevundimonas</taxon>
    </lineage>
</organism>
<dbReference type="PANTHER" id="PTHR48081">
    <property type="entry name" value="AB HYDROLASE SUPERFAMILY PROTEIN C4A8.06C"/>
    <property type="match status" value="1"/>
</dbReference>
<dbReference type="EMBL" id="CP080034">
    <property type="protein sequence ID" value="QYC11845.1"/>
    <property type="molecule type" value="Genomic_DNA"/>
</dbReference>
<dbReference type="PANTHER" id="PTHR48081:SF6">
    <property type="entry name" value="PEPTIDASE S9 PROLYL OLIGOPEPTIDASE CATALYTIC DOMAIN-CONTAINING PROTEIN"/>
    <property type="match status" value="1"/>
</dbReference>
<feature type="chain" id="PRO_5045620184" evidence="2">
    <location>
        <begin position="24"/>
        <end position="316"/>
    </location>
</feature>